<organism evidence="2">
    <name type="scientific">Mycobacterium xenopi 4042</name>
    <dbReference type="NCBI Taxonomy" id="1299334"/>
    <lineage>
        <taxon>Bacteria</taxon>
        <taxon>Bacillati</taxon>
        <taxon>Actinomycetota</taxon>
        <taxon>Actinomycetes</taxon>
        <taxon>Mycobacteriales</taxon>
        <taxon>Mycobacteriaceae</taxon>
        <taxon>Mycobacterium</taxon>
    </lineage>
</organism>
<accession>X8AH86</accession>
<sequence length="86" mass="8978">MAIKDNIAVAGIPMMNGSRAVEGFIPGRDATVVQRLLDAGAIIAGKSVCEDLCCSGPASLRPAGRCATRGIRRARRADRLAAARRS</sequence>
<comment type="caution">
    <text evidence="2">The sequence shown here is derived from an EMBL/GenBank/DDBJ whole genome shotgun (WGS) entry which is preliminary data.</text>
</comment>
<protein>
    <submittedName>
        <fullName evidence="2">Amidase family protein</fullName>
    </submittedName>
</protein>
<dbReference type="GO" id="GO:0003824">
    <property type="term" value="F:catalytic activity"/>
    <property type="evidence" value="ECO:0007669"/>
    <property type="project" value="InterPro"/>
</dbReference>
<dbReference type="EMBL" id="JAOB01000060">
    <property type="protein sequence ID" value="EUA30521.1"/>
    <property type="molecule type" value="Genomic_DNA"/>
</dbReference>
<dbReference type="InterPro" id="IPR023631">
    <property type="entry name" value="Amidase_dom"/>
</dbReference>
<dbReference type="AlphaFoldDB" id="X8AH86"/>
<dbReference type="InterPro" id="IPR000120">
    <property type="entry name" value="Amidase"/>
</dbReference>
<dbReference type="Gene3D" id="3.90.1300.10">
    <property type="entry name" value="Amidase signature (AS) domain"/>
    <property type="match status" value="1"/>
</dbReference>
<dbReference type="PATRIC" id="fig|1299334.3.peg.6452"/>
<evidence type="ECO:0000259" key="1">
    <source>
        <dbReference type="Pfam" id="PF01425"/>
    </source>
</evidence>
<evidence type="ECO:0000313" key="2">
    <source>
        <dbReference type="EMBL" id="EUA30521.1"/>
    </source>
</evidence>
<reference evidence="2" key="1">
    <citation type="submission" date="2014-01" db="EMBL/GenBank/DDBJ databases">
        <authorList>
            <person name="Brown-Elliot B."/>
            <person name="Wallace R."/>
            <person name="Lenaerts A."/>
            <person name="Ordway D."/>
            <person name="DeGroote M.A."/>
            <person name="Parker T."/>
            <person name="Sizemore C."/>
            <person name="Tallon L.J."/>
            <person name="Sadzewicz L.K."/>
            <person name="Sengamalay N."/>
            <person name="Fraser C.M."/>
            <person name="Hine E."/>
            <person name="Shefchek K.A."/>
            <person name="Das S.P."/>
            <person name="Tettelin H."/>
        </authorList>
    </citation>
    <scope>NUCLEOTIDE SEQUENCE [LARGE SCALE GENOMIC DNA]</scope>
    <source>
        <strain evidence="2">4042</strain>
    </source>
</reference>
<proteinExistence type="predicted"/>
<name>X8AH86_MYCXE</name>
<dbReference type="PANTHER" id="PTHR11895">
    <property type="entry name" value="TRANSAMIDASE"/>
    <property type="match status" value="1"/>
</dbReference>
<dbReference type="SUPFAM" id="SSF75304">
    <property type="entry name" value="Amidase signature (AS) enzymes"/>
    <property type="match status" value="1"/>
</dbReference>
<feature type="domain" description="Amidase" evidence="1">
    <location>
        <begin position="1"/>
        <end position="50"/>
    </location>
</feature>
<dbReference type="PANTHER" id="PTHR11895:SF170">
    <property type="entry name" value="AMIDASE"/>
    <property type="match status" value="1"/>
</dbReference>
<gene>
    <name evidence="2" type="ORF">I553_4778</name>
</gene>
<dbReference type="Pfam" id="PF01425">
    <property type="entry name" value="Amidase"/>
    <property type="match status" value="1"/>
</dbReference>
<dbReference type="InterPro" id="IPR036928">
    <property type="entry name" value="AS_sf"/>
</dbReference>